<feature type="transmembrane region" description="Helical" evidence="1">
    <location>
        <begin position="264"/>
        <end position="283"/>
    </location>
</feature>
<sequence>MSRRIGAVIGLLLLAPFIGEFLLGNVTADMLAYAFLFIPLYGCGAVLVRELGRRTGSGWPGMALLAVAYALIEEGPVDQLLWNDSYAGHDYLAGPSYLPALGMSVELTQTIVALHAVWSICVPIAIVETFEPSRQPWLGRIGLTVVGLVFALGAGLVFWGNYAEEHFLATPAQLIWITVVIVAFIVAAFQVRRLPRRPVAGVAPSPWVAFVLALVLTTAFWGPMVLVTAQWYEWVGVAVWCAVAGLGLAIISRWSRQQGWNQRHIFALGAGATMTYLWLAFPLRPELGGSLALDLATNTGCALVALTVLGLAWRSLRRHEQTTIASAAEPLTV</sequence>
<dbReference type="Proteomes" id="UP000612899">
    <property type="component" value="Unassembled WGS sequence"/>
</dbReference>
<evidence type="ECO:0008006" key="4">
    <source>
        <dbReference type="Google" id="ProtNLM"/>
    </source>
</evidence>
<feature type="transmembrane region" description="Helical" evidence="1">
    <location>
        <begin position="111"/>
        <end position="130"/>
    </location>
</feature>
<name>A0A8J3Q2U8_9ACTN</name>
<accession>A0A8J3Q2U8</accession>
<protein>
    <recommendedName>
        <fullName evidence="4">DUF998 domain-containing protein</fullName>
    </recommendedName>
</protein>
<evidence type="ECO:0000313" key="3">
    <source>
        <dbReference type="Proteomes" id="UP000612899"/>
    </source>
</evidence>
<feature type="transmembrane region" description="Helical" evidence="1">
    <location>
        <begin position="295"/>
        <end position="313"/>
    </location>
</feature>
<dbReference type="RefSeq" id="WP_203906363.1">
    <property type="nucleotide sequence ID" value="NZ_BONY01000002.1"/>
</dbReference>
<feature type="transmembrane region" description="Helical" evidence="1">
    <location>
        <begin position="201"/>
        <end position="222"/>
    </location>
</feature>
<evidence type="ECO:0000313" key="2">
    <source>
        <dbReference type="EMBL" id="GIH02417.1"/>
    </source>
</evidence>
<keyword evidence="1" id="KW-0472">Membrane</keyword>
<keyword evidence="3" id="KW-1185">Reference proteome</keyword>
<feature type="transmembrane region" description="Helical" evidence="1">
    <location>
        <begin position="30"/>
        <end position="48"/>
    </location>
</feature>
<evidence type="ECO:0000256" key="1">
    <source>
        <dbReference type="SAM" id="Phobius"/>
    </source>
</evidence>
<feature type="transmembrane region" description="Helical" evidence="1">
    <location>
        <begin position="55"/>
        <end position="72"/>
    </location>
</feature>
<feature type="transmembrane region" description="Helical" evidence="1">
    <location>
        <begin position="234"/>
        <end position="252"/>
    </location>
</feature>
<feature type="transmembrane region" description="Helical" evidence="1">
    <location>
        <begin position="171"/>
        <end position="189"/>
    </location>
</feature>
<gene>
    <name evidence="2" type="ORF">Rhe02_04840</name>
</gene>
<reference evidence="2" key="1">
    <citation type="submission" date="2021-01" db="EMBL/GenBank/DDBJ databases">
        <title>Whole genome shotgun sequence of Rhizocola hellebori NBRC 109834.</title>
        <authorList>
            <person name="Komaki H."/>
            <person name="Tamura T."/>
        </authorList>
    </citation>
    <scope>NUCLEOTIDE SEQUENCE</scope>
    <source>
        <strain evidence="2">NBRC 109834</strain>
    </source>
</reference>
<proteinExistence type="predicted"/>
<dbReference type="AlphaFoldDB" id="A0A8J3Q2U8"/>
<dbReference type="EMBL" id="BONY01000002">
    <property type="protein sequence ID" value="GIH02417.1"/>
    <property type="molecule type" value="Genomic_DNA"/>
</dbReference>
<feature type="transmembrane region" description="Helical" evidence="1">
    <location>
        <begin position="7"/>
        <end position="24"/>
    </location>
</feature>
<organism evidence="2 3">
    <name type="scientific">Rhizocola hellebori</name>
    <dbReference type="NCBI Taxonomy" id="1392758"/>
    <lineage>
        <taxon>Bacteria</taxon>
        <taxon>Bacillati</taxon>
        <taxon>Actinomycetota</taxon>
        <taxon>Actinomycetes</taxon>
        <taxon>Micromonosporales</taxon>
        <taxon>Micromonosporaceae</taxon>
        <taxon>Rhizocola</taxon>
    </lineage>
</organism>
<feature type="transmembrane region" description="Helical" evidence="1">
    <location>
        <begin position="137"/>
        <end position="159"/>
    </location>
</feature>
<comment type="caution">
    <text evidence="2">The sequence shown here is derived from an EMBL/GenBank/DDBJ whole genome shotgun (WGS) entry which is preliminary data.</text>
</comment>
<keyword evidence="1" id="KW-1133">Transmembrane helix</keyword>
<keyword evidence="1" id="KW-0812">Transmembrane</keyword>